<organism evidence="3 4">
    <name type="scientific">Ostreobium quekettii</name>
    <dbReference type="NCBI Taxonomy" id="121088"/>
    <lineage>
        <taxon>Eukaryota</taxon>
        <taxon>Viridiplantae</taxon>
        <taxon>Chlorophyta</taxon>
        <taxon>core chlorophytes</taxon>
        <taxon>Ulvophyceae</taxon>
        <taxon>TCBD clade</taxon>
        <taxon>Bryopsidales</taxon>
        <taxon>Ostreobineae</taxon>
        <taxon>Ostreobiaceae</taxon>
        <taxon>Ostreobium</taxon>
    </lineage>
</organism>
<dbReference type="Pfam" id="PF16983">
    <property type="entry name" value="MFS_MOT1"/>
    <property type="match status" value="2"/>
</dbReference>
<dbReference type="PANTHER" id="PTHR31970:SF9">
    <property type="entry name" value="MOLYBDATE TRANSPORTER 2"/>
    <property type="match status" value="1"/>
</dbReference>
<keyword evidence="2" id="KW-1133">Transmembrane helix</keyword>
<dbReference type="Proteomes" id="UP000708148">
    <property type="component" value="Unassembled WGS sequence"/>
</dbReference>
<protein>
    <recommendedName>
        <fullName evidence="5">Sulfate transporter</fullName>
    </recommendedName>
</protein>
<feature type="transmembrane region" description="Helical" evidence="2">
    <location>
        <begin position="124"/>
        <end position="146"/>
    </location>
</feature>
<evidence type="ECO:0000256" key="2">
    <source>
        <dbReference type="SAM" id="Phobius"/>
    </source>
</evidence>
<evidence type="ECO:0000313" key="4">
    <source>
        <dbReference type="Proteomes" id="UP000708148"/>
    </source>
</evidence>
<dbReference type="PANTHER" id="PTHR31970">
    <property type="match status" value="1"/>
</dbReference>
<evidence type="ECO:0000256" key="1">
    <source>
        <dbReference type="SAM" id="MobiDB-lite"/>
    </source>
</evidence>
<reference evidence="3" key="1">
    <citation type="submission" date="2020-12" db="EMBL/GenBank/DDBJ databases">
        <authorList>
            <person name="Iha C."/>
        </authorList>
    </citation>
    <scope>NUCLEOTIDE SEQUENCE</scope>
</reference>
<sequence>MNPFQRPAAWLSAFRRDLTLSEISGAMGDLGTFLPLVLGLVRQVGLDLGTTLVATGAYNVVTGLHFGIPMPVQPMKTISAVALSDEPLSVPEVMVAGLGVSAMVLFLGLTGLMSHFNRLVPMPLVRGVQLGVGLKLAIKGFGMVLYKAASGRVWRDWWGIEGLVLGIFGFVFVATTTMPSAAVVLKGTDTHENKAANSERKLQESQKGGPAGSDSSTDGDTQHDMESMGGASALALATSRESSRALVCQTSSSDGSQGSSNSPSPCCGSTGAARKVPAALLLVVLGLVLTMSFHPSTLKSLSLGPSSVDIIVPTWSEVKTGLLRGGLPQLPLTTLNSVVAVCKLSSDLFPDRPANPDSVAFSVGLMNIIGAWFGAMPSCHGAGGLAAQTRFGARSGAAPVFLGIVKIALGLLFGSSLFTLLQRFPEPLLGSMLVFSGVELAACCRSEKDAKGVALMLITAASIFATKNTAIGFGIGAGAALIGKIGDVALLHWQKGRRSAGGEQDCGHAAVKVSDCC</sequence>
<feature type="transmembrane region" description="Helical" evidence="2">
    <location>
        <begin position="400"/>
        <end position="421"/>
    </location>
</feature>
<feature type="transmembrane region" description="Helical" evidence="2">
    <location>
        <begin position="88"/>
        <end position="112"/>
    </location>
</feature>
<keyword evidence="2" id="KW-0812">Transmembrane</keyword>
<feature type="region of interest" description="Disordered" evidence="1">
    <location>
        <begin position="247"/>
        <end position="269"/>
    </location>
</feature>
<comment type="caution">
    <text evidence="3">The sequence shown here is derived from an EMBL/GenBank/DDBJ whole genome shotgun (WGS) entry which is preliminary data.</text>
</comment>
<feature type="transmembrane region" description="Helical" evidence="2">
    <location>
        <begin position="20"/>
        <end position="41"/>
    </location>
</feature>
<feature type="transmembrane region" description="Helical" evidence="2">
    <location>
        <begin position="48"/>
        <end position="68"/>
    </location>
</feature>
<dbReference type="InterPro" id="IPR031563">
    <property type="entry name" value="MOT1/MOT2"/>
</dbReference>
<dbReference type="AlphaFoldDB" id="A0A8S1JAB5"/>
<keyword evidence="4" id="KW-1185">Reference proteome</keyword>
<accession>A0A8S1JAB5</accession>
<proteinExistence type="predicted"/>
<gene>
    <name evidence="3" type="ORF">OSTQU699_LOCUS8473</name>
</gene>
<evidence type="ECO:0000313" key="3">
    <source>
        <dbReference type="EMBL" id="CAD7703116.1"/>
    </source>
</evidence>
<feature type="transmembrane region" description="Helical" evidence="2">
    <location>
        <begin position="158"/>
        <end position="185"/>
    </location>
</feature>
<feature type="transmembrane region" description="Helical" evidence="2">
    <location>
        <begin position="278"/>
        <end position="296"/>
    </location>
</feature>
<feature type="region of interest" description="Disordered" evidence="1">
    <location>
        <begin position="193"/>
        <end position="226"/>
    </location>
</feature>
<name>A0A8S1JAB5_9CHLO</name>
<evidence type="ECO:0008006" key="5">
    <source>
        <dbReference type="Google" id="ProtNLM"/>
    </source>
</evidence>
<keyword evidence="2" id="KW-0472">Membrane</keyword>
<dbReference type="EMBL" id="CAJHUC010002068">
    <property type="protein sequence ID" value="CAD7703116.1"/>
    <property type="molecule type" value="Genomic_DNA"/>
</dbReference>
<feature type="transmembrane region" description="Helical" evidence="2">
    <location>
        <begin position="359"/>
        <end position="379"/>
    </location>
</feature>
<dbReference type="OrthoDB" id="5402974at2759"/>
<feature type="compositionally biased region" description="Low complexity" evidence="1">
    <location>
        <begin position="249"/>
        <end position="269"/>
    </location>
</feature>
<dbReference type="GO" id="GO:0015098">
    <property type="term" value="F:molybdate ion transmembrane transporter activity"/>
    <property type="evidence" value="ECO:0007669"/>
    <property type="project" value="InterPro"/>
</dbReference>
<feature type="compositionally biased region" description="Basic and acidic residues" evidence="1">
    <location>
        <begin position="193"/>
        <end position="204"/>
    </location>
</feature>